<dbReference type="Proteomes" id="UP001180724">
    <property type="component" value="Unassembled WGS sequence"/>
</dbReference>
<organism evidence="1 2">
    <name type="scientific">Streptomyces lancefieldiae</name>
    <dbReference type="NCBI Taxonomy" id="3075520"/>
    <lineage>
        <taxon>Bacteria</taxon>
        <taxon>Bacillati</taxon>
        <taxon>Actinomycetota</taxon>
        <taxon>Actinomycetes</taxon>
        <taxon>Kitasatosporales</taxon>
        <taxon>Streptomycetaceae</taxon>
        <taxon>Streptomyces</taxon>
    </lineage>
</organism>
<dbReference type="RefSeq" id="WP_311570373.1">
    <property type="nucleotide sequence ID" value="NZ_JAVRFH010000001.1"/>
</dbReference>
<name>A0ABU3AF18_9ACTN</name>
<comment type="caution">
    <text evidence="1">The sequence shown here is derived from an EMBL/GenBank/DDBJ whole genome shotgun (WGS) entry which is preliminary data.</text>
</comment>
<protein>
    <recommendedName>
        <fullName evidence="3">DUF2283 domain-containing protein</fullName>
    </recommendedName>
</protein>
<keyword evidence="2" id="KW-1185">Reference proteome</keyword>
<evidence type="ECO:0000313" key="1">
    <source>
        <dbReference type="EMBL" id="MDT0608784.1"/>
    </source>
</evidence>
<accession>A0ABU3AF18</accession>
<proteinExistence type="predicted"/>
<evidence type="ECO:0000313" key="2">
    <source>
        <dbReference type="Proteomes" id="UP001180724"/>
    </source>
</evidence>
<sequence length="63" mass="6813">MSESYQFTDKDGDVAGVEFINDAEQGPVLWLQTTPNGCYIPTARLAEFIDGLKNTADQTATSA</sequence>
<gene>
    <name evidence="1" type="ORF">RM812_00780</name>
</gene>
<evidence type="ECO:0008006" key="3">
    <source>
        <dbReference type="Google" id="ProtNLM"/>
    </source>
</evidence>
<dbReference type="EMBL" id="JAVRFH010000001">
    <property type="protein sequence ID" value="MDT0608784.1"/>
    <property type="molecule type" value="Genomic_DNA"/>
</dbReference>
<reference evidence="1" key="1">
    <citation type="submission" date="2024-05" db="EMBL/GenBank/DDBJ databases">
        <title>30 novel species of actinomycetes from the DSMZ collection.</title>
        <authorList>
            <person name="Nouioui I."/>
        </authorList>
    </citation>
    <scope>NUCLEOTIDE SEQUENCE</scope>
    <source>
        <strain evidence="1">DSM 40712</strain>
    </source>
</reference>